<gene>
    <name evidence="2" type="ORF">M437DRAFT_88427</name>
</gene>
<dbReference type="InterPro" id="IPR037524">
    <property type="entry name" value="PA14/GLEYA"/>
</dbReference>
<dbReference type="RefSeq" id="XP_040875681.1">
    <property type="nucleotide sequence ID" value="XM_041028828.1"/>
</dbReference>
<feature type="domain" description="PA14" evidence="1">
    <location>
        <begin position="87"/>
        <end position="269"/>
    </location>
</feature>
<accession>A0A074VE73</accession>
<protein>
    <recommendedName>
        <fullName evidence="1">PA14 domain-containing protein</fullName>
    </recommendedName>
</protein>
<evidence type="ECO:0000259" key="1">
    <source>
        <dbReference type="PROSITE" id="PS51820"/>
    </source>
</evidence>
<sequence length="277" mass="29344">MFRSYIKQDRKFPKSSRSNVTSSTYITGTPTCATCSTPVTELVPPSSTPIPVPSGACRLSSSCGLGALTVQEINNTLLVAGAYGSKTGDEGPAPDYYLTENLTPLNVGTTTNMSIPSLVGDNSDVEMLDDGSGGIIYYYPDAVGTYAGFDFNPNNFTIVWTGYFAPQVSGSYQFCMNYADNRQAFYIGSDNAFPCGDSANAATPTNATAFQDYWFDNPTLFLSVCQNMTLTAGFYYPIRAVYGNNGLPASSNFTVSGPGLGTNVTDLSGLIAPATCS</sequence>
<dbReference type="Gene3D" id="2.60.120.1560">
    <property type="match status" value="1"/>
</dbReference>
<dbReference type="PROSITE" id="PS51820">
    <property type="entry name" value="PA14"/>
    <property type="match status" value="1"/>
</dbReference>
<evidence type="ECO:0000313" key="3">
    <source>
        <dbReference type="Proteomes" id="UP000030672"/>
    </source>
</evidence>
<dbReference type="STRING" id="1043003.A0A074VE73"/>
<dbReference type="InterPro" id="IPR018871">
    <property type="entry name" value="GLEYA_adhesin_domain"/>
</dbReference>
<dbReference type="GeneID" id="63922201"/>
<organism evidence="2 3">
    <name type="scientific">Aureobasidium melanogenum (strain CBS 110374)</name>
    <name type="common">Aureobasidium pullulans var. melanogenum</name>
    <dbReference type="NCBI Taxonomy" id="1043003"/>
    <lineage>
        <taxon>Eukaryota</taxon>
        <taxon>Fungi</taxon>
        <taxon>Dikarya</taxon>
        <taxon>Ascomycota</taxon>
        <taxon>Pezizomycotina</taxon>
        <taxon>Dothideomycetes</taxon>
        <taxon>Dothideomycetidae</taxon>
        <taxon>Dothideales</taxon>
        <taxon>Saccotheciaceae</taxon>
        <taxon>Aureobasidium</taxon>
    </lineage>
</organism>
<dbReference type="EMBL" id="KL584853">
    <property type="protein sequence ID" value="KEQ58658.1"/>
    <property type="molecule type" value="Genomic_DNA"/>
</dbReference>
<dbReference type="HOGENOM" id="CLU_1004657_0_0_1"/>
<dbReference type="SUPFAM" id="SSF56988">
    <property type="entry name" value="Anthrax protective antigen"/>
    <property type="match status" value="1"/>
</dbReference>
<reference evidence="2 3" key="1">
    <citation type="journal article" date="2014" name="BMC Genomics">
        <title>Genome sequencing of four Aureobasidium pullulans varieties: biotechnological potential, stress tolerance, and description of new species.</title>
        <authorList>
            <person name="Gostin Ar C."/>
            <person name="Ohm R.A."/>
            <person name="Kogej T."/>
            <person name="Sonjak S."/>
            <person name="Turk M."/>
            <person name="Zajc J."/>
            <person name="Zalar P."/>
            <person name="Grube M."/>
            <person name="Sun H."/>
            <person name="Han J."/>
            <person name="Sharma A."/>
            <person name="Chiniquy J."/>
            <person name="Ngan C.Y."/>
            <person name="Lipzen A."/>
            <person name="Barry K."/>
            <person name="Grigoriev I.V."/>
            <person name="Gunde-Cimerman N."/>
        </authorList>
    </citation>
    <scope>NUCLEOTIDE SEQUENCE [LARGE SCALE GENOMIC DNA]</scope>
    <source>
        <strain evidence="2 3">CBS 110374</strain>
    </source>
</reference>
<evidence type="ECO:0000313" key="2">
    <source>
        <dbReference type="EMBL" id="KEQ58658.1"/>
    </source>
</evidence>
<proteinExistence type="predicted"/>
<keyword evidence="3" id="KW-1185">Reference proteome</keyword>
<name>A0A074VE73_AURM1</name>
<dbReference type="Pfam" id="PF10528">
    <property type="entry name" value="GLEYA"/>
    <property type="match status" value="1"/>
</dbReference>
<dbReference type="AlphaFoldDB" id="A0A074VE73"/>
<dbReference type="Proteomes" id="UP000030672">
    <property type="component" value="Unassembled WGS sequence"/>
</dbReference>